<dbReference type="GO" id="GO:0098719">
    <property type="term" value="P:sodium ion import across plasma membrane"/>
    <property type="evidence" value="ECO:0007669"/>
    <property type="project" value="TreeGrafter"/>
</dbReference>
<dbReference type="GO" id="GO:0051453">
    <property type="term" value="P:regulation of intracellular pH"/>
    <property type="evidence" value="ECO:0007669"/>
    <property type="project" value="TreeGrafter"/>
</dbReference>
<feature type="transmembrane region" description="Helical" evidence="11">
    <location>
        <begin position="322"/>
        <end position="340"/>
    </location>
</feature>
<feature type="transmembrane region" description="Helical" evidence="11">
    <location>
        <begin position="97"/>
        <end position="116"/>
    </location>
</feature>
<protein>
    <recommendedName>
        <fullName evidence="12">Cation/H+ exchanger transmembrane domain-containing protein</fullName>
    </recommendedName>
</protein>
<evidence type="ECO:0000256" key="5">
    <source>
        <dbReference type="ARBA" id="ARBA00022989"/>
    </source>
</evidence>
<feature type="transmembrane region" description="Helical" evidence="11">
    <location>
        <begin position="420"/>
        <end position="440"/>
    </location>
</feature>
<dbReference type="GO" id="GO:0005886">
    <property type="term" value="C:plasma membrane"/>
    <property type="evidence" value="ECO:0007669"/>
    <property type="project" value="UniProtKB-SubCell"/>
</dbReference>
<feature type="compositionally biased region" description="Pro residues" evidence="10">
    <location>
        <begin position="698"/>
        <end position="707"/>
    </location>
</feature>
<name>A0A7S4UKM0_9DINO</name>
<dbReference type="PANTHER" id="PTHR10110:SF86">
    <property type="entry name" value="SODIUM_HYDROGEN EXCHANGER 7"/>
    <property type="match status" value="1"/>
</dbReference>
<evidence type="ECO:0000256" key="6">
    <source>
        <dbReference type="ARBA" id="ARBA00023053"/>
    </source>
</evidence>
<dbReference type="AlphaFoldDB" id="A0A7S4UKM0"/>
<keyword evidence="5 11" id="KW-1133">Transmembrane helix</keyword>
<evidence type="ECO:0000256" key="3">
    <source>
        <dbReference type="ARBA" id="ARBA00022475"/>
    </source>
</evidence>
<evidence type="ECO:0000313" key="13">
    <source>
        <dbReference type="EMBL" id="CAE4574391.1"/>
    </source>
</evidence>
<feature type="transmembrane region" description="Helical" evidence="11">
    <location>
        <begin position="378"/>
        <end position="400"/>
    </location>
</feature>
<feature type="transmembrane region" description="Helical" evidence="11">
    <location>
        <begin position="346"/>
        <end position="366"/>
    </location>
</feature>
<feature type="transmembrane region" description="Helical" evidence="11">
    <location>
        <begin position="291"/>
        <end position="313"/>
    </location>
</feature>
<accession>A0A7S4UKM0</accession>
<feature type="region of interest" description="Disordered" evidence="10">
    <location>
        <begin position="52"/>
        <end position="86"/>
    </location>
</feature>
<evidence type="ECO:0000259" key="12">
    <source>
        <dbReference type="Pfam" id="PF00999"/>
    </source>
</evidence>
<proteinExistence type="predicted"/>
<keyword evidence="2" id="KW-0813">Transport</keyword>
<dbReference type="Pfam" id="PF00999">
    <property type="entry name" value="Na_H_Exchanger"/>
    <property type="match status" value="1"/>
</dbReference>
<dbReference type="Gene3D" id="6.10.140.1330">
    <property type="match status" value="1"/>
</dbReference>
<keyword evidence="7" id="KW-0406">Ion transport</keyword>
<keyword evidence="6" id="KW-0915">Sodium</keyword>
<feature type="region of interest" description="Disordered" evidence="10">
    <location>
        <begin position="1231"/>
        <end position="1266"/>
    </location>
</feature>
<evidence type="ECO:0000256" key="11">
    <source>
        <dbReference type="SAM" id="Phobius"/>
    </source>
</evidence>
<evidence type="ECO:0000256" key="2">
    <source>
        <dbReference type="ARBA" id="ARBA00022448"/>
    </source>
</evidence>
<organism evidence="13">
    <name type="scientific">Alexandrium monilatum</name>
    <dbReference type="NCBI Taxonomy" id="311494"/>
    <lineage>
        <taxon>Eukaryota</taxon>
        <taxon>Sar</taxon>
        <taxon>Alveolata</taxon>
        <taxon>Dinophyceae</taxon>
        <taxon>Gonyaulacales</taxon>
        <taxon>Pyrocystaceae</taxon>
        <taxon>Alexandrium</taxon>
    </lineage>
</organism>
<evidence type="ECO:0000256" key="10">
    <source>
        <dbReference type="SAM" id="MobiDB-lite"/>
    </source>
</evidence>
<evidence type="ECO:0000256" key="4">
    <source>
        <dbReference type="ARBA" id="ARBA00022692"/>
    </source>
</evidence>
<feature type="domain" description="Cation/H+ exchanger transmembrane" evidence="12">
    <location>
        <begin position="122"/>
        <end position="508"/>
    </location>
</feature>
<dbReference type="GO" id="GO:0015386">
    <property type="term" value="F:potassium:proton antiporter activity"/>
    <property type="evidence" value="ECO:0007669"/>
    <property type="project" value="TreeGrafter"/>
</dbReference>
<dbReference type="GO" id="GO:0015385">
    <property type="term" value="F:sodium:proton antiporter activity"/>
    <property type="evidence" value="ECO:0007669"/>
    <property type="project" value="InterPro"/>
</dbReference>
<feature type="transmembrane region" description="Helical" evidence="11">
    <location>
        <begin position="224"/>
        <end position="244"/>
    </location>
</feature>
<gene>
    <name evidence="13" type="ORF">AMON00008_LOCUS14010</name>
</gene>
<feature type="region of interest" description="Disordered" evidence="10">
    <location>
        <begin position="684"/>
        <end position="715"/>
    </location>
</feature>
<reference evidence="13" key="1">
    <citation type="submission" date="2021-01" db="EMBL/GenBank/DDBJ databases">
        <authorList>
            <person name="Corre E."/>
            <person name="Pelletier E."/>
            <person name="Niang G."/>
            <person name="Scheremetjew M."/>
            <person name="Finn R."/>
            <person name="Kale V."/>
            <person name="Holt S."/>
            <person name="Cochrane G."/>
            <person name="Meng A."/>
            <person name="Brown T."/>
            <person name="Cohen L."/>
        </authorList>
    </citation>
    <scope>NUCLEOTIDE SEQUENCE</scope>
    <source>
        <strain evidence="13">CCMP3105</strain>
    </source>
</reference>
<evidence type="ECO:0000256" key="7">
    <source>
        <dbReference type="ARBA" id="ARBA00023065"/>
    </source>
</evidence>
<dbReference type="EMBL" id="HBNR01021054">
    <property type="protein sequence ID" value="CAE4574391.1"/>
    <property type="molecule type" value="Transcribed_RNA"/>
</dbReference>
<evidence type="ECO:0000256" key="8">
    <source>
        <dbReference type="ARBA" id="ARBA00023136"/>
    </source>
</evidence>
<feature type="transmembrane region" description="Helical" evidence="11">
    <location>
        <begin position="484"/>
        <end position="509"/>
    </location>
</feature>
<keyword evidence="9" id="KW-0739">Sodium transport</keyword>
<comment type="subcellular location">
    <subcellularLocation>
        <location evidence="1">Cell membrane</location>
        <topology evidence="1">Multi-pass membrane protein</topology>
    </subcellularLocation>
</comment>
<keyword evidence="4 11" id="KW-0812">Transmembrane</keyword>
<dbReference type="InterPro" id="IPR018422">
    <property type="entry name" value="Cation/H_exchanger_CPA1"/>
</dbReference>
<dbReference type="PANTHER" id="PTHR10110">
    <property type="entry name" value="SODIUM/HYDROGEN EXCHANGER"/>
    <property type="match status" value="1"/>
</dbReference>
<evidence type="ECO:0000256" key="9">
    <source>
        <dbReference type="ARBA" id="ARBA00023201"/>
    </source>
</evidence>
<keyword evidence="3" id="KW-1003">Cell membrane</keyword>
<dbReference type="InterPro" id="IPR006153">
    <property type="entry name" value="Cation/H_exchanger_TM"/>
</dbReference>
<feature type="transmembrane region" description="Helical" evidence="11">
    <location>
        <begin position="123"/>
        <end position="143"/>
    </location>
</feature>
<feature type="transmembrane region" description="Helical" evidence="11">
    <location>
        <begin position="25"/>
        <end position="45"/>
    </location>
</feature>
<sequence length="1266" mass="140933">MVRWFPEEPGGDAKDPPRPALRPRLYLAAAAVVCLLALEGASWLARGQRRLTATGGPGPGASKAIGEPPSRRAAAESGAGCGEGAGGDHTSGAFEPIVFFLLTYLLSAIAQQIELVSPPGFRVLPHSVGLFLLGMAMGRIGMWVPETEVGRTIIVFTDVDPHIIFWVLLPALLYEDASSVKWHVMRKVLPSALLLAVPGVILNALLTGAIIKSTFGTLDWTWDAVFLLGSILSATDPVAVVGALHELSAPDKLSLLISGESLFNDGSAVVIFSLFWDSARGVRSLTPGYSIGYFIRLACGGPLLGFAFALVAFEWLKHMRKFSIEILIVLVSVYGSFFVAEHPAVKVSGVLAVVIFGFFMAARGHFALNIEGHHRHHTVIHFLALLSNEAIFVLAGVVAVEVLTVGVHDFQVRDWFELVLLYFIIHGTRTLIVALCLPLLKRWGYGLSLKEAVICVFGGLRGAVGLAMALLVEHDESMDRPTRVRIAFHTSGIVLATLLVNGTLITTVYRRLQLYQEAQHHEKLLRMALSKADSATERRGVMFEQHWFFHNCFFTDLFKALPNLVQAAEEMERKRFRSRLGSSNASELPKGPLHINEVMTNIAHRLGELGGEEGLHKRYMEKLRFRRRWARSASNVFIPVSLQNTEEDEQVHHVVIELAMRMANMRHMEGPVDNLPGASESARILESVSTTSDWQRLPSPPSSPSSPCPRLTTLKVPANGGKPIVAWSDGMDGLEPKAATLDTPPSARPRSVQFANWSAPPEEANFQPTSSVSRPLGNSVRLADAAMNPAMTALPSEMGERDQRQYYKQLREQGLLRQQEHRNELRLKSKQSIQSSVVADMTDSGELVESMRSVRSSFKSRTNLQAQRVDGLFADRKILQIGSAITMTVVNQELQTAIRNGDRKAQAVIRWRMAKVRVLFALRTIQGALQEHQKLVEGRGRGAGLLSGRSASFHAEKILSDSDSMVEVFHTIVNTFRSSYKEMYEARALPEGPYRVLMESLELQEEAIDGELKSAPLAPNNPKLHAKLQRLPDMAHEDQMDFSFLVAWQYIVEAKNRSWDKGRLDFIYKRTRLSQWYQMQHDVVMLLGFIMTMECIGEELEVVRTFEDRVKRPMLQVTQTARASALHQMMMDNPGMFYLFEHLLCLRLMLDFQRRSIRDLVDVGLMSEEDAQRFIDRVIQPVVAELNRYMPTPAQLSIALGRQPAYGSEWGMMSLTSANFFAVRSSGTSTARRSAGQRSETLPADRLGPTCDQDWEPTRSQPRVVW</sequence>
<feature type="transmembrane region" description="Helical" evidence="11">
    <location>
        <begin position="192"/>
        <end position="212"/>
    </location>
</feature>
<feature type="transmembrane region" description="Helical" evidence="11">
    <location>
        <begin position="163"/>
        <end position="180"/>
    </location>
</feature>
<keyword evidence="8 11" id="KW-0472">Membrane</keyword>
<evidence type="ECO:0000256" key="1">
    <source>
        <dbReference type="ARBA" id="ARBA00004651"/>
    </source>
</evidence>